<keyword evidence="2" id="KW-1185">Reference proteome</keyword>
<comment type="caution">
    <text evidence="1">The sequence shown here is derived from an EMBL/GenBank/DDBJ whole genome shotgun (WGS) entry which is preliminary data.</text>
</comment>
<protein>
    <submittedName>
        <fullName evidence="1">Uncharacterized protein</fullName>
    </submittedName>
</protein>
<proteinExistence type="predicted"/>
<evidence type="ECO:0000313" key="2">
    <source>
        <dbReference type="Proteomes" id="UP001345963"/>
    </source>
</evidence>
<organism evidence="1 2">
    <name type="scientific">Ataeniobius toweri</name>
    <dbReference type="NCBI Taxonomy" id="208326"/>
    <lineage>
        <taxon>Eukaryota</taxon>
        <taxon>Metazoa</taxon>
        <taxon>Chordata</taxon>
        <taxon>Craniata</taxon>
        <taxon>Vertebrata</taxon>
        <taxon>Euteleostomi</taxon>
        <taxon>Actinopterygii</taxon>
        <taxon>Neopterygii</taxon>
        <taxon>Teleostei</taxon>
        <taxon>Neoteleostei</taxon>
        <taxon>Acanthomorphata</taxon>
        <taxon>Ovalentaria</taxon>
        <taxon>Atherinomorphae</taxon>
        <taxon>Cyprinodontiformes</taxon>
        <taxon>Goodeidae</taxon>
        <taxon>Ataeniobius</taxon>
    </lineage>
</organism>
<name>A0ABU7ABC5_9TELE</name>
<dbReference type="Proteomes" id="UP001345963">
    <property type="component" value="Unassembled WGS sequence"/>
</dbReference>
<dbReference type="EMBL" id="JAHUTI010010391">
    <property type="protein sequence ID" value="MED6235369.1"/>
    <property type="molecule type" value="Genomic_DNA"/>
</dbReference>
<reference evidence="1 2" key="1">
    <citation type="submission" date="2021-07" db="EMBL/GenBank/DDBJ databases">
        <authorList>
            <person name="Palmer J.M."/>
        </authorList>
    </citation>
    <scope>NUCLEOTIDE SEQUENCE [LARGE SCALE GENOMIC DNA]</scope>
    <source>
        <strain evidence="1 2">AT_MEX2019</strain>
        <tissue evidence="1">Muscle</tissue>
    </source>
</reference>
<accession>A0ABU7ABC5</accession>
<sequence length="167" mass="18326">MIKHQLMLKETGFCCCFTVRPAGGAVGSSLSDREGEGYLSARHSFIPETLRFSSTETGSILSSALCWAFSQNPPLSVSPGVTFVTVTQVTAGQTFPNTTFPVFFLLFGFSGRVLSSFVSYKVLDIKMYLYRCSVQTLTPPPTQLAIQYQSRHATDGRRSPSPIPHFP</sequence>
<gene>
    <name evidence="1" type="ORF">ATANTOWER_024477</name>
</gene>
<evidence type="ECO:0000313" key="1">
    <source>
        <dbReference type="EMBL" id="MED6235369.1"/>
    </source>
</evidence>